<protein>
    <recommendedName>
        <fullName evidence="2">RNase H type-1 domain-containing protein</fullName>
    </recommendedName>
</protein>
<dbReference type="OrthoDB" id="423732at2759"/>
<comment type="caution">
    <text evidence="3">The sequence shown here is derived from an EMBL/GenBank/DDBJ whole genome shotgun (WGS) entry which is preliminary data.</text>
</comment>
<feature type="non-terminal residue" evidence="3">
    <location>
        <position position="1"/>
    </location>
</feature>
<feature type="region of interest" description="Disordered" evidence="1">
    <location>
        <begin position="39"/>
        <end position="66"/>
    </location>
</feature>
<dbReference type="SUPFAM" id="SSF56219">
    <property type="entry name" value="DNase I-like"/>
    <property type="match status" value="1"/>
</dbReference>
<reference evidence="3" key="1">
    <citation type="submission" date="2021-02" db="EMBL/GenBank/DDBJ databases">
        <authorList>
            <person name="Dougan E. K."/>
            <person name="Rhodes N."/>
            <person name="Thang M."/>
            <person name="Chan C."/>
        </authorList>
    </citation>
    <scope>NUCLEOTIDE SEQUENCE</scope>
</reference>
<dbReference type="EMBL" id="CAJNIZ010033290">
    <property type="protein sequence ID" value="CAE7543677.1"/>
    <property type="molecule type" value="Genomic_DNA"/>
</dbReference>
<dbReference type="Gene3D" id="3.30.420.10">
    <property type="entry name" value="Ribonuclease H-like superfamily/Ribonuclease H"/>
    <property type="match status" value="1"/>
</dbReference>
<keyword evidence="4" id="KW-1185">Reference proteome</keyword>
<organism evidence="3 4">
    <name type="scientific">Symbiodinium pilosum</name>
    <name type="common">Dinoflagellate</name>
    <dbReference type="NCBI Taxonomy" id="2952"/>
    <lineage>
        <taxon>Eukaryota</taxon>
        <taxon>Sar</taxon>
        <taxon>Alveolata</taxon>
        <taxon>Dinophyceae</taxon>
        <taxon>Suessiales</taxon>
        <taxon>Symbiodiniaceae</taxon>
        <taxon>Symbiodinium</taxon>
    </lineage>
</organism>
<dbReference type="Proteomes" id="UP000649617">
    <property type="component" value="Unassembled WGS sequence"/>
</dbReference>
<dbReference type="Pfam" id="PF00075">
    <property type="entry name" value="RNase_H"/>
    <property type="match status" value="1"/>
</dbReference>
<gene>
    <name evidence="3" type="ORF">SPIL2461_LOCUS14390</name>
</gene>
<dbReference type="InterPro" id="IPR036397">
    <property type="entry name" value="RNaseH_sf"/>
</dbReference>
<feature type="domain" description="RNase H type-1" evidence="2">
    <location>
        <begin position="1684"/>
        <end position="1841"/>
    </location>
</feature>
<evidence type="ECO:0000313" key="3">
    <source>
        <dbReference type="EMBL" id="CAE7543677.1"/>
    </source>
</evidence>
<dbReference type="PROSITE" id="PS50879">
    <property type="entry name" value="RNASE_H_1"/>
    <property type="match status" value="1"/>
</dbReference>
<name>A0A812TY78_SYMPI</name>
<dbReference type="GO" id="GO:0004523">
    <property type="term" value="F:RNA-DNA hybrid ribonuclease activity"/>
    <property type="evidence" value="ECO:0007669"/>
    <property type="project" value="InterPro"/>
</dbReference>
<proteinExistence type="predicted"/>
<accession>A0A812TY78</accession>
<dbReference type="InterPro" id="IPR036691">
    <property type="entry name" value="Endo/exonu/phosph_ase_sf"/>
</dbReference>
<sequence>MGSSQPWKEIKALANQVMPVFQLVLPSELEAAIATKASDGRTVGKTRREKKDLAQAKSKSGHRKAGLEDIVLTPEQVTIPAGVFTSPAGPLQQLRLEEVCPTSAGVVVVNPEQAATYMRIPRPLSSEALGLIALGPVDTEGSTLQTEKVRFHALCPSSGEPLLLNGLLMQAGDQYVVKHTPAVATLDVVQSVVQRVSVYRDEWEGDWASLVESPLRAVVACVPVLKTCDREACQCPSWHGVTSAGKPEAILEAWNRTFCTEHFRASPPALASVFTILIRIPLALEDLLQPFSGNRGVYVEPRGLTPREPSTTFRVVWVPKAGHAEALLLRQSHSKIVGLARVSQRYGVRCLAEDEPEMHNLIRPASPFLDREGLRSYIIGPFPHGTRRDSLLKLFADIKWNARPLQPEPATQQGVWWKIQANAQPATPVLHTQFGEVLLSEVRPPTTPPSRAPVVVASAAFLKSFQSRTSSASKEAIDPLQANDPWANALEASGGSSKTADWRKVATQVERNVMARVGAATSSGPASTQPPPVDQEAIAANVESLVMAKVDARLGLFESSVSTKFSALGGRVEEVAADVKQQETALQSMFDTQMMRIEEPVARDFSCPGFTPTWIPLTTSGQFRLQALWGSGPRFLCGDYNVEYDHLVQASFWRSKGFIEIQDLHQRLTGVAPKATCKGKTRKDFCWISPELQSLFIETVVDELAFADHAVIYARLRVPQQGIPRFVWRMPVQFASSMVPNGPLPVRSRVPITPAHVDPDSCCRGIFAQYEHAVSEYGVSKGQAPLPPLYRGRACTTDVVVKRQVRAPIPRGRKGEVKPTYLHPSLQYAQHFRQLRRLQALVQDIEKGSASTSALEYRSGLWASILSSTGFVPSFTVWWGSRPVQLVGDPPAIPLEPPPLSIARALFRGLEANIRHSERRRQQQFRRDAREARRTSPALIFKDLREPLSQSVETLLETCEGVVEEVDHEEFSITTESKSCWREHLPLLTPKGPIELAHAEPDKLWGTTSPDVKPGDIVRQERYLGSLPDIFRAFGDAWSKRWLKHQDLSAGRWDGILDSVQSIPDNQAMQLEPITLPLWRQTVRDKHSRTSAGPDGISRLDLLTMPDDLNCLIIDICHHAEATGRWPRSALQGVVSAIQKSSAAAQVGDFRPITIFSLIYRCWSSLRARQCLSYLDKIAPAGLCGNRPGVSASTVWYSLQASVEAATLDGGKLCGFTADVTKAFNCIPRTPALAIGVRKGLHRDILRGWTGALVGIARRFKVRSSVGHQHHACTGFPEGCALSCVGMLLVNLALHEVMHADAPQAPLSTFVDNWSCSGPTPACVDQAFRSLSAFAEKWDLDLDMKKLIFWSTDPAHRKALKSLGHPTRLEFRELGAHVRFSRRRTTRWGRLEASLSPYHRRVAALKTAAWPRALHGVSNVHLGESNFGLLRSGAMRGTGAKAPGANPLLHLGLVEYPLADPGFVAIRESFLDARRHAPQVNFVALLGHLATGNVAPIPGPASILSARANDIAISWDLDTQKFRDSFGNFDLWTCSPQELDFRLCWAWQLGIAAKMQHRPGFQGLVSVDPALSRRVLASLPPAQKASIRVARNGTFFTQDALHHFQEGETPNCVYCGAADSIRHRAFTCPHFSEARMGLEIPVEELALLDDFQALHAWGRRSPLLQEFYCSLLAPVNIRLLPLSGEGPMDLFTDGSCIDPKNPDTRVAAWAVVQGSVEGPPTVVASGPLQGLMQTAYRAEISAALHACRRALTAHRPARIWSDCQGVVTRLRRLISGSWQPKAGSYNYDLWLELAEVVSQCPGLLQVLKVAAHDDDDTYDVASLWVLHHNRLADEAASAANTDRGEAFWQQWMALRADVAREEVRARALLRLHSRVALIAVHSNQRPCLDPTAPDPDPVPPAGTFMLPEESDGYARLLQRFPADYVDAVRRWYKLAFCSTAAQRAPVRWISVLQLFTDFVATIGCEPVQYRGETREWFLPGSLAAHDVIEVDLPRKLRWFAQSLKGVARFAGGTIQFRELRPYSSTVLTKCSCLAVRMANSRLLISDGWLALSSKTGVLL</sequence>
<evidence type="ECO:0000256" key="1">
    <source>
        <dbReference type="SAM" id="MobiDB-lite"/>
    </source>
</evidence>
<dbReference type="SUPFAM" id="SSF53098">
    <property type="entry name" value="Ribonuclease H-like"/>
    <property type="match status" value="1"/>
</dbReference>
<dbReference type="InterPro" id="IPR012337">
    <property type="entry name" value="RNaseH-like_sf"/>
</dbReference>
<evidence type="ECO:0000259" key="2">
    <source>
        <dbReference type="PROSITE" id="PS50879"/>
    </source>
</evidence>
<dbReference type="GO" id="GO:0003676">
    <property type="term" value="F:nucleic acid binding"/>
    <property type="evidence" value="ECO:0007669"/>
    <property type="project" value="InterPro"/>
</dbReference>
<dbReference type="InterPro" id="IPR002156">
    <property type="entry name" value="RNaseH_domain"/>
</dbReference>
<evidence type="ECO:0000313" key="4">
    <source>
        <dbReference type="Proteomes" id="UP000649617"/>
    </source>
</evidence>